<proteinExistence type="predicted"/>
<feature type="region of interest" description="Disordered" evidence="1">
    <location>
        <begin position="48"/>
        <end position="92"/>
    </location>
</feature>
<feature type="region of interest" description="Disordered" evidence="1">
    <location>
        <begin position="276"/>
        <end position="317"/>
    </location>
</feature>
<organism evidence="2 3">
    <name type="scientific">Zopfia rhizophila CBS 207.26</name>
    <dbReference type="NCBI Taxonomy" id="1314779"/>
    <lineage>
        <taxon>Eukaryota</taxon>
        <taxon>Fungi</taxon>
        <taxon>Dikarya</taxon>
        <taxon>Ascomycota</taxon>
        <taxon>Pezizomycotina</taxon>
        <taxon>Dothideomycetes</taxon>
        <taxon>Dothideomycetes incertae sedis</taxon>
        <taxon>Zopfiaceae</taxon>
        <taxon>Zopfia</taxon>
    </lineage>
</organism>
<evidence type="ECO:0000313" key="2">
    <source>
        <dbReference type="EMBL" id="KAF2176221.1"/>
    </source>
</evidence>
<evidence type="ECO:0000256" key="1">
    <source>
        <dbReference type="SAM" id="MobiDB-lite"/>
    </source>
</evidence>
<dbReference type="EMBL" id="ML994713">
    <property type="protein sequence ID" value="KAF2176221.1"/>
    <property type="molecule type" value="Genomic_DNA"/>
</dbReference>
<evidence type="ECO:0000313" key="3">
    <source>
        <dbReference type="Proteomes" id="UP000800200"/>
    </source>
</evidence>
<gene>
    <name evidence="2" type="ORF">K469DRAFT_755855</name>
</gene>
<name>A0A6A6D9R1_9PEZI</name>
<accession>A0A6A6D9R1</accession>
<reference evidence="2" key="1">
    <citation type="journal article" date="2020" name="Stud. Mycol.">
        <title>101 Dothideomycetes genomes: a test case for predicting lifestyles and emergence of pathogens.</title>
        <authorList>
            <person name="Haridas S."/>
            <person name="Albert R."/>
            <person name="Binder M."/>
            <person name="Bloem J."/>
            <person name="Labutti K."/>
            <person name="Salamov A."/>
            <person name="Andreopoulos B."/>
            <person name="Baker S."/>
            <person name="Barry K."/>
            <person name="Bills G."/>
            <person name="Bluhm B."/>
            <person name="Cannon C."/>
            <person name="Castanera R."/>
            <person name="Culley D."/>
            <person name="Daum C."/>
            <person name="Ezra D."/>
            <person name="Gonzalez J."/>
            <person name="Henrissat B."/>
            <person name="Kuo A."/>
            <person name="Liang C."/>
            <person name="Lipzen A."/>
            <person name="Lutzoni F."/>
            <person name="Magnuson J."/>
            <person name="Mondo S."/>
            <person name="Nolan M."/>
            <person name="Ohm R."/>
            <person name="Pangilinan J."/>
            <person name="Park H.-J."/>
            <person name="Ramirez L."/>
            <person name="Alfaro M."/>
            <person name="Sun H."/>
            <person name="Tritt A."/>
            <person name="Yoshinaga Y."/>
            <person name="Zwiers L.-H."/>
            <person name="Turgeon B."/>
            <person name="Goodwin S."/>
            <person name="Spatafora J."/>
            <person name="Crous P."/>
            <person name="Grigoriev I."/>
        </authorList>
    </citation>
    <scope>NUCLEOTIDE SEQUENCE</scope>
    <source>
        <strain evidence="2">CBS 207.26</strain>
    </source>
</reference>
<dbReference type="AlphaFoldDB" id="A0A6A6D9R1"/>
<dbReference type="Proteomes" id="UP000800200">
    <property type="component" value="Unassembled WGS sequence"/>
</dbReference>
<sequence>MEHMPAQIPAAVVGEDGTKYEWVRMADGNYYIMRLRPHVPRIWKHPNVPNPDDTHRHGRVCQNRPPQHTGTPGLAYDQHRKSSAPSSSFVGERNRIDAGASYGHEGRLALLTAAQNGSAPGGVAADPINARWTGSFAPCPGFVGEGNGMLAGASYGHGVHQAAFAAPQNNTAPGHAAIGLGNGNQVNRSVPGSSFAWQENKMDLTHAPEQRFDHLPGQVLQYDHFLARWVISELGSATRRAPVQAVPDLCRAAPNYTQLVGPFQQVHTSTVDENLPIAAPAPRPMFSSPSWLSEREGHEPTQTTEAEGPLSAWDTLSDRDRQNLLELSGLPEEIMREFMAP</sequence>
<keyword evidence="3" id="KW-1185">Reference proteome</keyword>
<protein>
    <submittedName>
        <fullName evidence="2">Uncharacterized protein</fullName>
    </submittedName>
</protein>